<dbReference type="Proteomes" id="UP000789647">
    <property type="component" value="Plasmid P2"/>
</dbReference>
<name>A0AAD1TYP3_CITFR</name>
<dbReference type="AlphaFoldDB" id="A0AAD1TYP3"/>
<protein>
    <submittedName>
        <fullName evidence="2">Uncharacterized protein</fullName>
    </submittedName>
</protein>
<organism evidence="2 3">
    <name type="scientific">Citrobacter freundii</name>
    <dbReference type="NCBI Taxonomy" id="546"/>
    <lineage>
        <taxon>Bacteria</taxon>
        <taxon>Pseudomonadati</taxon>
        <taxon>Pseudomonadota</taxon>
        <taxon>Gammaproteobacteria</taxon>
        <taxon>Enterobacterales</taxon>
        <taxon>Enterobacteriaceae</taxon>
        <taxon>Citrobacter</taxon>
        <taxon>Citrobacter freundii complex</taxon>
    </lineage>
</organism>
<accession>A0AAD1TYP3</accession>
<feature type="transmembrane region" description="Helical" evidence="1">
    <location>
        <begin position="54"/>
        <end position="78"/>
    </location>
</feature>
<keyword evidence="1" id="KW-1133">Transmembrane helix</keyword>
<evidence type="ECO:0000313" key="3">
    <source>
        <dbReference type="Proteomes" id="UP000789647"/>
    </source>
</evidence>
<dbReference type="EMBL" id="OW995943">
    <property type="protein sequence ID" value="CAH6622536.1"/>
    <property type="molecule type" value="Genomic_DNA"/>
</dbReference>
<evidence type="ECO:0000256" key="1">
    <source>
        <dbReference type="SAM" id="Phobius"/>
    </source>
</evidence>
<keyword evidence="2" id="KW-0614">Plasmid</keyword>
<evidence type="ECO:0000313" key="2">
    <source>
        <dbReference type="EMBL" id="CAH6622536.1"/>
    </source>
</evidence>
<geneLocation type="plasmid" evidence="2 3">
    <name>P2</name>
</geneLocation>
<sequence length="100" mass="12080">MIVYWYTGVFFRWYATLNPFQFWILSVKKQVWYTILHMAWYTPKARRSKAFGKALYNAWGVTLFLGLTLPSNPTYLVFLLSEFRFWPTDYPRDQYSGRAL</sequence>
<reference evidence="2" key="1">
    <citation type="submission" date="2022-05" db="EMBL/GenBank/DDBJ databases">
        <authorList>
            <person name="Alioto T."/>
            <person name="Alioto T."/>
            <person name="Gomez Garrido J."/>
        </authorList>
    </citation>
    <scope>NUCLEOTIDE SEQUENCE</scope>
    <source>
        <strain evidence="2">112</strain>
        <plasmid evidence="2">P2</plasmid>
    </source>
</reference>
<keyword evidence="1" id="KW-0812">Transmembrane</keyword>
<keyword evidence="1" id="KW-0472">Membrane</keyword>
<proteinExistence type="predicted"/>
<gene>
    <name evidence="2" type="ORF">AI2935V1_5262</name>
</gene>